<gene>
    <name evidence="1" type="ORF">JEM65_21205</name>
</gene>
<name>A0A934KSS1_9FLAO</name>
<protein>
    <submittedName>
        <fullName evidence="1">Uncharacterized protein</fullName>
    </submittedName>
</protein>
<reference evidence="1 2" key="1">
    <citation type="submission" date="2020-09" db="EMBL/GenBank/DDBJ databases">
        <title>Draft genome of Gelidibacter salicanalis PAMC21136.</title>
        <authorList>
            <person name="Park H."/>
        </authorList>
    </citation>
    <scope>NUCLEOTIDE SEQUENCE [LARGE SCALE GENOMIC DNA]</scope>
    <source>
        <strain evidence="1 2">PAMC21136</strain>
    </source>
</reference>
<dbReference type="EMBL" id="JAEHJZ010000148">
    <property type="protein sequence ID" value="MBJ7883144.1"/>
    <property type="molecule type" value="Genomic_DNA"/>
</dbReference>
<evidence type="ECO:0000313" key="2">
    <source>
        <dbReference type="Proteomes" id="UP000662373"/>
    </source>
</evidence>
<feature type="non-terminal residue" evidence="1">
    <location>
        <position position="85"/>
    </location>
</feature>
<dbReference type="Proteomes" id="UP000662373">
    <property type="component" value="Unassembled WGS sequence"/>
</dbReference>
<keyword evidence="2" id="KW-1185">Reference proteome</keyword>
<feature type="non-terminal residue" evidence="1">
    <location>
        <position position="1"/>
    </location>
</feature>
<organism evidence="1 2">
    <name type="scientific">Gelidibacter salicanalis</name>
    <dbReference type="NCBI Taxonomy" id="291193"/>
    <lineage>
        <taxon>Bacteria</taxon>
        <taxon>Pseudomonadati</taxon>
        <taxon>Bacteroidota</taxon>
        <taxon>Flavobacteriia</taxon>
        <taxon>Flavobacteriales</taxon>
        <taxon>Flavobacteriaceae</taxon>
        <taxon>Gelidibacter</taxon>
    </lineage>
</organism>
<dbReference type="AlphaFoldDB" id="A0A934KSS1"/>
<sequence>QLVFYNYEKEEEKVNTLAKQLTHVYPILSEQRYKLGATFALVGEFEWAFKWLYSLYKTGFQGDSTFLYWLASAAYYTGHKTLAQT</sequence>
<evidence type="ECO:0000313" key="1">
    <source>
        <dbReference type="EMBL" id="MBJ7883144.1"/>
    </source>
</evidence>
<proteinExistence type="predicted"/>
<comment type="caution">
    <text evidence="1">The sequence shown here is derived from an EMBL/GenBank/DDBJ whole genome shotgun (WGS) entry which is preliminary data.</text>
</comment>
<accession>A0A934KSS1</accession>